<feature type="transmembrane region" description="Helical" evidence="1">
    <location>
        <begin position="99"/>
        <end position="118"/>
    </location>
</feature>
<feature type="transmembrane region" description="Helical" evidence="1">
    <location>
        <begin position="155"/>
        <end position="175"/>
    </location>
</feature>
<keyword evidence="1" id="KW-1133">Transmembrane helix</keyword>
<comment type="caution">
    <text evidence="2">The sequence shown here is derived from an EMBL/GenBank/DDBJ whole genome shotgun (WGS) entry which is preliminary data.</text>
</comment>
<dbReference type="EMBL" id="MGHD01000003">
    <property type="protein sequence ID" value="OGM60754.1"/>
    <property type="molecule type" value="Genomic_DNA"/>
</dbReference>
<proteinExistence type="predicted"/>
<dbReference type="AlphaFoldDB" id="A0A1F8B9M9"/>
<feature type="transmembrane region" description="Helical" evidence="1">
    <location>
        <begin position="130"/>
        <end position="148"/>
    </location>
</feature>
<name>A0A1F8B9M9_9BACT</name>
<feature type="transmembrane region" description="Helical" evidence="1">
    <location>
        <begin position="195"/>
        <end position="214"/>
    </location>
</feature>
<accession>A0A1F8B9M9</accession>
<keyword evidence="1" id="KW-0812">Transmembrane</keyword>
<gene>
    <name evidence="2" type="ORF">A2892_01790</name>
</gene>
<dbReference type="STRING" id="1802517.A2892_01790"/>
<protein>
    <submittedName>
        <fullName evidence="2">Uncharacterized protein</fullName>
    </submittedName>
</protein>
<organism evidence="2 3">
    <name type="scientific">Candidatus Woesebacteria bacterium RIFCSPLOWO2_01_FULL_39_10b</name>
    <dbReference type="NCBI Taxonomy" id="1802517"/>
    <lineage>
        <taxon>Bacteria</taxon>
        <taxon>Candidatus Woeseibacteriota</taxon>
    </lineage>
</organism>
<evidence type="ECO:0000313" key="2">
    <source>
        <dbReference type="EMBL" id="OGM60754.1"/>
    </source>
</evidence>
<evidence type="ECO:0000256" key="1">
    <source>
        <dbReference type="SAM" id="Phobius"/>
    </source>
</evidence>
<reference evidence="2 3" key="1">
    <citation type="journal article" date="2016" name="Nat. Commun.">
        <title>Thousands of microbial genomes shed light on interconnected biogeochemical processes in an aquifer system.</title>
        <authorList>
            <person name="Anantharaman K."/>
            <person name="Brown C.T."/>
            <person name="Hug L.A."/>
            <person name="Sharon I."/>
            <person name="Castelle C.J."/>
            <person name="Probst A.J."/>
            <person name="Thomas B.C."/>
            <person name="Singh A."/>
            <person name="Wilkins M.J."/>
            <person name="Karaoz U."/>
            <person name="Brodie E.L."/>
            <person name="Williams K.H."/>
            <person name="Hubbard S.S."/>
            <person name="Banfield J.F."/>
        </authorList>
    </citation>
    <scope>NUCLEOTIDE SEQUENCE [LARGE SCALE GENOMIC DNA]</scope>
</reference>
<evidence type="ECO:0000313" key="3">
    <source>
        <dbReference type="Proteomes" id="UP000176404"/>
    </source>
</evidence>
<dbReference type="Proteomes" id="UP000176404">
    <property type="component" value="Unassembled WGS sequence"/>
</dbReference>
<sequence>MYHLLIFIFEIVFLYFLSKDIYRKFSESFYRLTKSKKLTVYLTSLLFLPGTAVHELSHFITAILLFVPVGKFKLTPEFEKSYVKLGSVSIARSDFFRRFLIGIAPFIFGVGLISILIYLFLSQGHSNNPYYITLTTYLIFTISNTMYLSKSDLSGAWEIAIIFLFLLGAFYFLGVSISFKSDPELVNLIQKADKILLVPIFIDLIFIVFNRIIVRILRY</sequence>
<keyword evidence="1" id="KW-0472">Membrane</keyword>